<proteinExistence type="predicted"/>
<protein>
    <submittedName>
        <fullName evidence="1">Uncharacterized protein</fullName>
    </submittedName>
</protein>
<accession>A0A7J6D569</accession>
<dbReference type="EMBL" id="JAAMOB010000004">
    <property type="protein sequence ID" value="KAF4114386.1"/>
    <property type="molecule type" value="Genomic_DNA"/>
</dbReference>
<evidence type="ECO:0000313" key="2">
    <source>
        <dbReference type="Proteomes" id="UP000579812"/>
    </source>
</evidence>
<comment type="caution">
    <text evidence="1">The sequence shown here is derived from an EMBL/GenBank/DDBJ whole genome shotgun (WGS) entry which is preliminary data.</text>
</comment>
<name>A0A7J6D569_9TELE</name>
<sequence length="157" mass="17771">MAISALDNRYVLLEWTEGEDRGAHSILALNCVRNFSVKDFLERTDKTEKLVEWRKGRKPWPVHRARIIDVANSREETEPFKESPMVTERFRETPQAEAWRAAHLATSATAMVRNLLLGTFDLETLLKSNLNGGKPTRGDGEQLVALDQIKKAAIIGE</sequence>
<organism evidence="1 2">
    <name type="scientific">Onychostoma macrolepis</name>
    <dbReference type="NCBI Taxonomy" id="369639"/>
    <lineage>
        <taxon>Eukaryota</taxon>
        <taxon>Metazoa</taxon>
        <taxon>Chordata</taxon>
        <taxon>Craniata</taxon>
        <taxon>Vertebrata</taxon>
        <taxon>Euteleostomi</taxon>
        <taxon>Actinopterygii</taxon>
        <taxon>Neopterygii</taxon>
        <taxon>Teleostei</taxon>
        <taxon>Ostariophysi</taxon>
        <taxon>Cypriniformes</taxon>
        <taxon>Cyprinidae</taxon>
        <taxon>Acrossocheilinae</taxon>
        <taxon>Onychostoma</taxon>
    </lineage>
</organism>
<dbReference type="Proteomes" id="UP000579812">
    <property type="component" value="Unassembled WGS sequence"/>
</dbReference>
<gene>
    <name evidence="1" type="ORF">G5714_004609</name>
</gene>
<evidence type="ECO:0000313" key="1">
    <source>
        <dbReference type="EMBL" id="KAF4114386.1"/>
    </source>
</evidence>
<reference evidence="1 2" key="1">
    <citation type="submission" date="2020-04" db="EMBL/GenBank/DDBJ databases">
        <title>Chromosome-level genome assembly of a cyprinid fish Onychostoma macrolepis by integration of Nanopore Sequencing, Bionano and Hi-C technology.</title>
        <authorList>
            <person name="Wang D."/>
        </authorList>
    </citation>
    <scope>NUCLEOTIDE SEQUENCE [LARGE SCALE GENOMIC DNA]</scope>
    <source>
        <strain evidence="1">SWU-2019</strain>
        <tissue evidence="1">Muscle</tissue>
    </source>
</reference>
<keyword evidence="2" id="KW-1185">Reference proteome</keyword>
<dbReference type="AlphaFoldDB" id="A0A7J6D569"/>